<reference evidence="1 3" key="2">
    <citation type="submission" date="2014-06" db="EMBL/GenBank/DDBJ databases">
        <authorList>
            <person name="Le Roux F."/>
        </authorList>
    </citation>
    <scope>NUCLEOTIDE SEQUENCE</scope>
    <source>
        <strain evidence="2 3">J5-4</strain>
        <strain evidence="1">J5-5</strain>
    </source>
</reference>
<gene>
    <name evidence="2" type="ORF">VCR4J5_670016</name>
    <name evidence="1" type="ORF">VCR5J5_1280006</name>
</gene>
<dbReference type="PROSITE" id="PS51257">
    <property type="entry name" value="PROKAR_LIPOPROTEIN"/>
    <property type="match status" value="1"/>
</dbReference>
<comment type="caution">
    <text evidence="1">The sequence shown here is derived from an EMBL/GenBank/DDBJ whole genome shotgun (WGS) entry which is preliminary data.</text>
</comment>
<evidence type="ECO:0008006" key="5">
    <source>
        <dbReference type="Google" id="ProtNLM"/>
    </source>
</evidence>
<protein>
    <recommendedName>
        <fullName evidence="5">Lipoprotein</fullName>
    </recommendedName>
</protein>
<dbReference type="Proteomes" id="UP000049077">
    <property type="component" value="Unassembled WGS sequence"/>
</dbReference>
<dbReference type="AlphaFoldDB" id="A0A4R3P854"/>
<keyword evidence="3" id="KW-1185">Reference proteome</keyword>
<organism evidence="1 4">
    <name type="scientific">Vibrio crassostreae</name>
    <dbReference type="NCBI Taxonomy" id="246167"/>
    <lineage>
        <taxon>Bacteria</taxon>
        <taxon>Pseudomonadati</taxon>
        <taxon>Pseudomonadota</taxon>
        <taxon>Gammaproteobacteria</taxon>
        <taxon>Vibrionales</taxon>
        <taxon>Vibrionaceae</taxon>
        <taxon>Vibrio</taxon>
    </lineage>
</organism>
<dbReference type="Proteomes" id="UP000049495">
    <property type="component" value="Unassembled WGS sequence"/>
</dbReference>
<reference evidence="4" key="1">
    <citation type="submission" date="2014-06" db="EMBL/GenBank/DDBJ databases">
        <authorList>
            <person name="Le Roux Frederique"/>
        </authorList>
    </citation>
    <scope>NUCLEOTIDE SEQUENCE [LARGE SCALE GENOMIC DNA]</scope>
    <source>
        <strain evidence="4">J5-5</strain>
    </source>
</reference>
<evidence type="ECO:0000313" key="1">
    <source>
        <dbReference type="EMBL" id="CDS97742.1"/>
    </source>
</evidence>
<dbReference type="RefSeq" id="WP_055318397.1">
    <property type="nucleotide sequence ID" value="NZ_CAWMQT010000154.1"/>
</dbReference>
<sequence>MKTLKLATLALATATILTGCGGGDGGSTAPAKPEHKVFDYVENAPFSLEAYQQIDVSRVYFASVDGESFEVHTTNGAIDEDSQIQINDLAFTNPDLAECSNYAGVFQGAIGTYFNHLTPEQSDYYEVNGLDADFQGLMLNGMVGGDKVEAASFKFRSEDLLNSEDATPSWGWNGIVDVHQNLGIAFLDLHKGNCHIKQDSWAISSTSAL</sequence>
<evidence type="ECO:0000313" key="3">
    <source>
        <dbReference type="Proteomes" id="UP000049077"/>
    </source>
</evidence>
<accession>A0A4R3P854</accession>
<dbReference type="EMBL" id="CCJX01000154">
    <property type="protein sequence ID" value="CDT51430.1"/>
    <property type="molecule type" value="Genomic_DNA"/>
</dbReference>
<evidence type="ECO:0000313" key="4">
    <source>
        <dbReference type="Proteomes" id="UP000049495"/>
    </source>
</evidence>
<name>A0A4R3P854_9VIBR</name>
<dbReference type="EMBL" id="CCJV01000033">
    <property type="protein sequence ID" value="CDS97742.1"/>
    <property type="molecule type" value="Genomic_DNA"/>
</dbReference>
<proteinExistence type="predicted"/>
<evidence type="ECO:0000313" key="2">
    <source>
        <dbReference type="EMBL" id="CDT51430.1"/>
    </source>
</evidence>